<organism evidence="1 2">
    <name type="scientific">Methanococcoides methylutens</name>
    <dbReference type="NCBI Taxonomy" id="2226"/>
    <lineage>
        <taxon>Archaea</taxon>
        <taxon>Methanobacteriati</taxon>
        <taxon>Methanobacteriota</taxon>
        <taxon>Stenosarchaea group</taxon>
        <taxon>Methanomicrobia</taxon>
        <taxon>Methanosarcinales</taxon>
        <taxon>Methanosarcinaceae</taxon>
        <taxon>Methanococcoides</taxon>
    </lineage>
</organism>
<dbReference type="Proteomes" id="UP000029859">
    <property type="component" value="Unassembled WGS sequence"/>
</dbReference>
<evidence type="ECO:0000313" key="1">
    <source>
        <dbReference type="EMBL" id="KGK98190.1"/>
    </source>
</evidence>
<gene>
    <name evidence="1" type="ORF">LI82_10725</name>
</gene>
<name>A0A099SZ68_METMT</name>
<protein>
    <submittedName>
        <fullName evidence="1">Uncharacterized protein</fullName>
    </submittedName>
</protein>
<sequence length="89" mass="9520">MVLPLVSPFEELLIALFPDELDGLPAFPAGIALRVPFLNDLTGLPFRAIGTCLILLIPETAQLDLALRPVDVTSPIFIAQLTSVAVLVL</sequence>
<reference evidence="1 2" key="1">
    <citation type="submission" date="2014-09" db="EMBL/GenBank/DDBJ databases">
        <title>Draft genome sequence of an obligately methylotrophic methanogen, Methanococcoides methylutens, isolated from marine sediment.</title>
        <authorList>
            <person name="Guan Y."/>
            <person name="Ngugi D.K."/>
            <person name="Blom J."/>
            <person name="Ali S."/>
            <person name="Ferry J.G."/>
            <person name="Stingl U."/>
        </authorList>
    </citation>
    <scope>NUCLEOTIDE SEQUENCE [LARGE SCALE GENOMIC DNA]</scope>
    <source>
        <strain evidence="1 2">DSM 2657</strain>
    </source>
</reference>
<keyword evidence="2" id="KW-1185">Reference proteome</keyword>
<comment type="caution">
    <text evidence="1">The sequence shown here is derived from an EMBL/GenBank/DDBJ whole genome shotgun (WGS) entry which is preliminary data.</text>
</comment>
<dbReference type="AlphaFoldDB" id="A0A099SZ68"/>
<proteinExistence type="predicted"/>
<evidence type="ECO:0000313" key="2">
    <source>
        <dbReference type="Proteomes" id="UP000029859"/>
    </source>
</evidence>
<accession>A0A099SZ68</accession>
<dbReference type="EMBL" id="JRHO01000014">
    <property type="protein sequence ID" value="KGK98190.1"/>
    <property type="molecule type" value="Genomic_DNA"/>
</dbReference>